<evidence type="ECO:0000256" key="2">
    <source>
        <dbReference type="ARBA" id="ARBA00022670"/>
    </source>
</evidence>
<dbReference type="GO" id="GO:0016020">
    <property type="term" value="C:membrane"/>
    <property type="evidence" value="ECO:0007669"/>
    <property type="project" value="InterPro"/>
</dbReference>
<dbReference type="OMA" id="DDQFMRR"/>
<dbReference type="Gene3D" id="3.10.170.20">
    <property type="match status" value="1"/>
</dbReference>
<comment type="cofactor">
    <cofactor evidence="9 10">
        <name>Zn(2+)</name>
        <dbReference type="ChEBI" id="CHEBI:29105"/>
    </cofactor>
    <text evidence="9 10">Binds 1 zinc ion per subunit.</text>
</comment>
<keyword evidence="5 9" id="KW-0862">Zinc</keyword>
<evidence type="ECO:0000256" key="1">
    <source>
        <dbReference type="ARBA" id="ARBA00005860"/>
    </source>
</evidence>
<evidence type="ECO:0000256" key="3">
    <source>
        <dbReference type="ARBA" id="ARBA00022723"/>
    </source>
</evidence>
<dbReference type="SUPFAM" id="SSF55486">
    <property type="entry name" value="Metalloproteases ('zincins'), catalytic domain"/>
    <property type="match status" value="1"/>
</dbReference>
<sequence length="619" mass="70242">MSGRLISQIIILYYAVVARRLTLACGYIPPKPEDVMVADMEYLPESRSRRELTWDYIRIKTEYDASVNLLDETMKGILEDLLRDVLHYFKTTLKVRRPAALYMLSSCKGVIRKTRDRAICQGHCEKKCGLATAPPSAHYFACCTCELEDGKCNQGECGGWLTDVDFVLFVSVLNQNCTNPLAYAAHCLHDGVTNRPIAGYMNICPDKFHGTLPHKLWEWRDIIRHELIHALVFSQMLFQKFPGAGQYQWKGSFYIYPNVTQQYTRLDWETSKGPVKHDVHMVVTPKVKKEARRHFNCSTLEGAEIENQGGGGTASNHWEKRVFENELMSGVTTQVFALSRVTLALFEDSGWYKVDYNKAEDMEWGKNLGCAFATKSCLTWIRMNPTNPYPFCTIHYEARCSAARLEQLVCNLVPMNKTFPPPSDFLPEYDYNLENLYHDKKGQSISGYGSLPMADFCPYYKNYGRKTDVSLPESCRVTGSIGRFIYGNILSQVFSHSSRCLSMDAAYMEASNLKQYHGVGCYETICKNNQLMIRTRNSKFYPCNREGQIIHIKEVPHGNGTADLNITCPSCSELCGSRFCSADKFAKKGCSESGPTRTAIKRRAQLVGAILLIVSLFNW</sequence>
<feature type="binding site" evidence="9">
    <location>
        <position position="225"/>
    </location>
    <ligand>
        <name>Zn(2+)</name>
        <dbReference type="ChEBI" id="CHEBI:29105"/>
        <note>catalytic</note>
    </ligand>
</feature>
<evidence type="ECO:0000256" key="7">
    <source>
        <dbReference type="ARBA" id="ARBA00039717"/>
    </source>
</evidence>
<name>A0A7I4YXD5_HAECO</name>
<keyword evidence="11" id="KW-1185">Reference proteome</keyword>
<organism evidence="11 12">
    <name type="scientific">Haemonchus contortus</name>
    <name type="common">Barber pole worm</name>
    <dbReference type="NCBI Taxonomy" id="6289"/>
    <lineage>
        <taxon>Eukaryota</taxon>
        <taxon>Metazoa</taxon>
        <taxon>Ecdysozoa</taxon>
        <taxon>Nematoda</taxon>
        <taxon>Chromadorea</taxon>
        <taxon>Rhabditida</taxon>
        <taxon>Rhabditina</taxon>
        <taxon>Rhabditomorpha</taxon>
        <taxon>Strongyloidea</taxon>
        <taxon>Trichostrongylidae</taxon>
        <taxon>Haemonchus</taxon>
    </lineage>
</organism>
<protein>
    <recommendedName>
        <fullName evidence="7 10">Leishmanolysin-like peptidase</fullName>
        <ecNumber evidence="10">3.4.24.-</ecNumber>
    </recommendedName>
</protein>
<dbReference type="PRINTS" id="PR00782">
    <property type="entry name" value="LSHMANOLYSIN"/>
</dbReference>
<reference evidence="12" key="1">
    <citation type="submission" date="2020-12" db="UniProtKB">
        <authorList>
            <consortium name="WormBaseParasite"/>
        </authorList>
    </citation>
    <scope>IDENTIFICATION</scope>
    <source>
        <strain evidence="12">MHco3</strain>
    </source>
</reference>
<evidence type="ECO:0000313" key="12">
    <source>
        <dbReference type="WBParaSite" id="HCON_00157395-00001"/>
    </source>
</evidence>
<dbReference type="GO" id="GO:0007155">
    <property type="term" value="P:cell adhesion"/>
    <property type="evidence" value="ECO:0007669"/>
    <property type="project" value="InterPro"/>
</dbReference>
<evidence type="ECO:0000313" key="11">
    <source>
        <dbReference type="Proteomes" id="UP000025227"/>
    </source>
</evidence>
<dbReference type="Gene3D" id="2.30.34.10">
    <property type="entry name" value="Leishmanolysin domain 4"/>
    <property type="match status" value="1"/>
</dbReference>
<keyword evidence="3 9" id="KW-0479">Metal-binding</keyword>
<dbReference type="PANTHER" id="PTHR10942:SF0">
    <property type="entry name" value="LEISHMANOLYSIN-LIKE PEPTIDASE"/>
    <property type="match status" value="1"/>
</dbReference>
<dbReference type="FunFam" id="3.90.132.10:FF:000001">
    <property type="entry name" value="leishmanolysin-like peptidase isoform X2"/>
    <property type="match status" value="1"/>
</dbReference>
<evidence type="ECO:0000256" key="10">
    <source>
        <dbReference type="RuleBase" id="RU366077"/>
    </source>
</evidence>
<evidence type="ECO:0000256" key="8">
    <source>
        <dbReference type="PIRSR" id="PIRSR601577-1"/>
    </source>
</evidence>
<accession>A0A7I4YXD5</accession>
<dbReference type="GO" id="GO:0004222">
    <property type="term" value="F:metalloendopeptidase activity"/>
    <property type="evidence" value="ECO:0007669"/>
    <property type="project" value="UniProtKB-UniRule"/>
</dbReference>
<dbReference type="GO" id="GO:0005737">
    <property type="term" value="C:cytoplasm"/>
    <property type="evidence" value="ECO:0007669"/>
    <property type="project" value="TreeGrafter"/>
</dbReference>
<dbReference type="Proteomes" id="UP000025227">
    <property type="component" value="Unplaced"/>
</dbReference>
<keyword evidence="6 9" id="KW-0482">Metalloprotease</keyword>
<keyword evidence="4 10" id="KW-0378">Hydrolase</keyword>
<dbReference type="InterPro" id="IPR001577">
    <property type="entry name" value="Peptidase_M8"/>
</dbReference>
<feature type="active site" evidence="8">
    <location>
        <position position="226"/>
    </location>
</feature>
<dbReference type="Gene3D" id="3.90.132.10">
    <property type="entry name" value="Leishmanolysin , domain 2"/>
    <property type="match status" value="1"/>
</dbReference>
<dbReference type="PANTHER" id="PTHR10942">
    <property type="entry name" value="LEISHMANOLYSIN-LIKE PEPTIDASE"/>
    <property type="match status" value="1"/>
</dbReference>
<dbReference type="EC" id="3.4.24.-" evidence="10"/>
<evidence type="ECO:0000256" key="6">
    <source>
        <dbReference type="ARBA" id="ARBA00023049"/>
    </source>
</evidence>
<dbReference type="OrthoDB" id="527990at2759"/>
<evidence type="ECO:0000256" key="5">
    <source>
        <dbReference type="ARBA" id="ARBA00022833"/>
    </source>
</evidence>
<feature type="binding site" evidence="9">
    <location>
        <position position="317"/>
    </location>
    <ligand>
        <name>Zn(2+)</name>
        <dbReference type="ChEBI" id="CHEBI:29105"/>
        <note>catalytic</note>
    </ligand>
</feature>
<feature type="binding site" evidence="9">
    <location>
        <position position="229"/>
    </location>
    <ligand>
        <name>Zn(2+)</name>
        <dbReference type="ChEBI" id="CHEBI:29105"/>
        <note>catalytic</note>
    </ligand>
</feature>
<keyword evidence="2 10" id="KW-0645">Protease</keyword>
<dbReference type="AlphaFoldDB" id="A0A7I4YXD5"/>
<evidence type="ECO:0000256" key="4">
    <source>
        <dbReference type="ARBA" id="ARBA00022801"/>
    </source>
</evidence>
<comment type="similarity">
    <text evidence="1 10">Belongs to the peptidase M8 family.</text>
</comment>
<dbReference type="GO" id="GO:0046872">
    <property type="term" value="F:metal ion binding"/>
    <property type="evidence" value="ECO:0007669"/>
    <property type="project" value="UniProtKB-KW"/>
</dbReference>
<dbReference type="WBParaSite" id="HCON_00157395-00001">
    <property type="protein sequence ID" value="HCON_00157395-00001"/>
    <property type="gene ID" value="HCON_00157395"/>
</dbReference>
<evidence type="ECO:0000256" key="9">
    <source>
        <dbReference type="PIRSR" id="PIRSR601577-2"/>
    </source>
</evidence>
<dbReference type="GO" id="GO:0006508">
    <property type="term" value="P:proteolysis"/>
    <property type="evidence" value="ECO:0007669"/>
    <property type="project" value="UniProtKB-KW"/>
</dbReference>
<proteinExistence type="inferred from homology"/>
<dbReference type="Pfam" id="PF01457">
    <property type="entry name" value="Peptidase_M8"/>
    <property type="match status" value="1"/>
</dbReference>